<proteinExistence type="inferred from homology"/>
<dbReference type="SUPFAM" id="SSF53850">
    <property type="entry name" value="Periplasmic binding protein-like II"/>
    <property type="match status" value="1"/>
</dbReference>
<dbReference type="GO" id="GO:0003700">
    <property type="term" value="F:DNA-binding transcription factor activity"/>
    <property type="evidence" value="ECO:0007669"/>
    <property type="project" value="InterPro"/>
</dbReference>
<organism evidence="6 7">
    <name type="scientific">Sphaerotilus hippei</name>
    <dbReference type="NCBI Taxonomy" id="744406"/>
    <lineage>
        <taxon>Bacteria</taxon>
        <taxon>Pseudomonadati</taxon>
        <taxon>Pseudomonadota</taxon>
        <taxon>Betaproteobacteria</taxon>
        <taxon>Burkholderiales</taxon>
        <taxon>Sphaerotilaceae</taxon>
        <taxon>Sphaerotilus</taxon>
    </lineage>
</organism>
<dbReference type="InterPro" id="IPR036390">
    <property type="entry name" value="WH_DNA-bd_sf"/>
</dbReference>
<keyword evidence="3" id="KW-0238">DNA-binding</keyword>
<keyword evidence="4" id="KW-0804">Transcription</keyword>
<evidence type="ECO:0000313" key="7">
    <source>
        <dbReference type="Proteomes" id="UP000247811"/>
    </source>
</evidence>
<name>A0A318H6F1_9BURK</name>
<dbReference type="InterPro" id="IPR005119">
    <property type="entry name" value="LysR_subst-bd"/>
</dbReference>
<gene>
    <name evidence="6" type="ORF">C7444_105119</name>
</gene>
<dbReference type="OrthoDB" id="8849678at2"/>
<dbReference type="GO" id="GO:0010628">
    <property type="term" value="P:positive regulation of gene expression"/>
    <property type="evidence" value="ECO:0007669"/>
    <property type="project" value="TreeGrafter"/>
</dbReference>
<evidence type="ECO:0000256" key="3">
    <source>
        <dbReference type="ARBA" id="ARBA00023125"/>
    </source>
</evidence>
<dbReference type="InterPro" id="IPR036388">
    <property type="entry name" value="WH-like_DNA-bd_sf"/>
</dbReference>
<dbReference type="EMBL" id="QJJS01000005">
    <property type="protein sequence ID" value="PXW97020.1"/>
    <property type="molecule type" value="Genomic_DNA"/>
</dbReference>
<dbReference type="Proteomes" id="UP000247811">
    <property type="component" value="Unassembled WGS sequence"/>
</dbReference>
<evidence type="ECO:0000313" key="6">
    <source>
        <dbReference type="EMBL" id="PXW97020.1"/>
    </source>
</evidence>
<dbReference type="NCBIfam" id="NF008239">
    <property type="entry name" value="PRK11013.1"/>
    <property type="match status" value="1"/>
</dbReference>
<comment type="similarity">
    <text evidence="1">Belongs to the LysR transcriptional regulatory family.</text>
</comment>
<dbReference type="AlphaFoldDB" id="A0A318H6F1"/>
<protein>
    <submittedName>
        <fullName evidence="6">LysR family transcriptional regulator</fullName>
    </submittedName>
</protein>
<keyword evidence="2" id="KW-0805">Transcription regulation</keyword>
<comment type="caution">
    <text evidence="6">The sequence shown here is derived from an EMBL/GenBank/DDBJ whole genome shotgun (WGS) entry which is preliminary data.</text>
</comment>
<evidence type="ECO:0000259" key="5">
    <source>
        <dbReference type="PROSITE" id="PS50931"/>
    </source>
</evidence>
<keyword evidence="7" id="KW-1185">Reference proteome</keyword>
<dbReference type="PANTHER" id="PTHR30427">
    <property type="entry name" value="TRANSCRIPTIONAL ACTIVATOR PROTEIN LYSR"/>
    <property type="match status" value="1"/>
</dbReference>
<dbReference type="PRINTS" id="PR00039">
    <property type="entry name" value="HTHLYSR"/>
</dbReference>
<dbReference type="GO" id="GO:0009089">
    <property type="term" value="P:lysine biosynthetic process via diaminopimelate"/>
    <property type="evidence" value="ECO:0007669"/>
    <property type="project" value="TreeGrafter"/>
</dbReference>
<dbReference type="SUPFAM" id="SSF46785">
    <property type="entry name" value="Winged helix' DNA-binding domain"/>
    <property type="match status" value="1"/>
</dbReference>
<dbReference type="PANTHER" id="PTHR30427:SF1">
    <property type="entry name" value="TRANSCRIPTIONAL ACTIVATOR PROTEIN LYSR"/>
    <property type="match status" value="1"/>
</dbReference>
<dbReference type="Gene3D" id="3.40.190.290">
    <property type="match status" value="1"/>
</dbReference>
<dbReference type="Gene3D" id="1.10.10.10">
    <property type="entry name" value="Winged helix-like DNA-binding domain superfamily/Winged helix DNA-binding domain"/>
    <property type="match status" value="1"/>
</dbReference>
<dbReference type="GO" id="GO:0043565">
    <property type="term" value="F:sequence-specific DNA binding"/>
    <property type="evidence" value="ECO:0007669"/>
    <property type="project" value="TreeGrafter"/>
</dbReference>
<evidence type="ECO:0000256" key="1">
    <source>
        <dbReference type="ARBA" id="ARBA00009437"/>
    </source>
</evidence>
<dbReference type="RefSeq" id="WP_110400170.1">
    <property type="nucleotide sequence ID" value="NZ_QJJS01000005.1"/>
</dbReference>
<dbReference type="Pfam" id="PF00126">
    <property type="entry name" value="HTH_1"/>
    <property type="match status" value="1"/>
</dbReference>
<accession>A0A318H6F1</accession>
<reference evidence="6 7" key="1">
    <citation type="submission" date="2018-05" db="EMBL/GenBank/DDBJ databases">
        <title>Genomic Encyclopedia of Type Strains, Phase IV (KMG-IV): sequencing the most valuable type-strain genomes for metagenomic binning, comparative biology and taxonomic classification.</title>
        <authorList>
            <person name="Goeker M."/>
        </authorList>
    </citation>
    <scope>NUCLEOTIDE SEQUENCE [LARGE SCALE GENOMIC DNA]</scope>
    <source>
        <strain evidence="6 7">DSM 566</strain>
    </source>
</reference>
<dbReference type="PROSITE" id="PS50931">
    <property type="entry name" value="HTH_LYSR"/>
    <property type="match status" value="1"/>
</dbReference>
<dbReference type="Pfam" id="PF03466">
    <property type="entry name" value="LysR_substrate"/>
    <property type="match status" value="1"/>
</dbReference>
<evidence type="ECO:0000256" key="4">
    <source>
        <dbReference type="ARBA" id="ARBA00023163"/>
    </source>
</evidence>
<sequence length="307" mass="33656">MQLTHRLIEVFRAVMGTGHLTRAAELLHTSQPTVSREIARLEQVLGMALFERVRGRLRPTARAVALLEEVERSYIGLERIEATALSLRDFAAGRLGLACLPALAHALVPQATRRFLALRPQASLSIVPLESPLLEQALSEQRHDLGLIEQDRAPPATVLEPLLQVDEVVVLPDGHALLERPRLSLADLAHQPFISFSPADPYRQQIDALFARHGVPRAMALDTRSAVSVCALVRQGLGLAIINPLTAMEWAGRGLHIRPLTVSIPFRVMLVRPTLRSSNPLSELYGRALQEAAAELQAQLARLAPAP</sequence>
<dbReference type="InterPro" id="IPR000847">
    <property type="entry name" value="LysR_HTH_N"/>
</dbReference>
<feature type="domain" description="HTH lysR-type" evidence="5">
    <location>
        <begin position="1"/>
        <end position="60"/>
    </location>
</feature>
<evidence type="ECO:0000256" key="2">
    <source>
        <dbReference type="ARBA" id="ARBA00023015"/>
    </source>
</evidence>